<evidence type="ECO:0000313" key="2">
    <source>
        <dbReference type="EMBL" id="MBO0513144.1"/>
    </source>
</evidence>
<feature type="domain" description="N,N-dimethylformamidase beta subunit-like C-terminal" evidence="1">
    <location>
        <begin position="100"/>
        <end position="478"/>
    </location>
</feature>
<reference evidence="2" key="1">
    <citation type="submission" date="2021-03" db="EMBL/GenBank/DDBJ databases">
        <title>Streptomyces poriferae sp. nov., a novel marine sponge-derived Actinobacteria species with anti-MRSA activity.</title>
        <authorList>
            <person name="Sandoval-Powers M."/>
            <person name="Kralova S."/>
            <person name="Nguyen G.-S."/>
            <person name="Fawwal D."/>
            <person name="Degnes K."/>
            <person name="Klinkenberg G."/>
            <person name="Sletta H."/>
            <person name="Wentzel A."/>
            <person name="Liles M.R."/>
        </authorList>
    </citation>
    <scope>NUCLEOTIDE SEQUENCE</scope>
    <source>
        <strain evidence="2">DSM 41794</strain>
    </source>
</reference>
<evidence type="ECO:0000313" key="3">
    <source>
        <dbReference type="Proteomes" id="UP000664167"/>
    </source>
</evidence>
<dbReference type="InterPro" id="IPR006311">
    <property type="entry name" value="TAT_signal"/>
</dbReference>
<protein>
    <recommendedName>
        <fullName evidence="1">N,N-dimethylformamidase beta subunit-like C-terminal domain-containing protein</fullName>
    </recommendedName>
</protein>
<keyword evidence="3" id="KW-1185">Reference proteome</keyword>
<evidence type="ECO:0000259" key="1">
    <source>
        <dbReference type="Pfam" id="PF20254"/>
    </source>
</evidence>
<dbReference type="RefSeq" id="WP_206962567.1">
    <property type="nucleotide sequence ID" value="NZ_BAAAJJ010000002.1"/>
</dbReference>
<dbReference type="Proteomes" id="UP000664167">
    <property type="component" value="Unassembled WGS sequence"/>
</dbReference>
<organism evidence="2 3">
    <name type="scientific">Streptomyces beijiangensis</name>
    <dbReference type="NCBI Taxonomy" id="163361"/>
    <lineage>
        <taxon>Bacteria</taxon>
        <taxon>Bacillati</taxon>
        <taxon>Actinomycetota</taxon>
        <taxon>Actinomycetes</taxon>
        <taxon>Kitasatosporales</taxon>
        <taxon>Streptomycetaceae</taxon>
        <taxon>Streptomyces</taxon>
    </lineage>
</organism>
<dbReference type="AlphaFoldDB" id="A0A939F7K5"/>
<gene>
    <name evidence="2" type="ORF">J0695_15240</name>
</gene>
<dbReference type="Pfam" id="PF20254">
    <property type="entry name" value="DMFA2_C"/>
    <property type="match status" value="1"/>
</dbReference>
<proteinExistence type="predicted"/>
<comment type="caution">
    <text evidence="2">The sequence shown here is derived from an EMBL/GenBank/DDBJ whole genome shotgun (WGS) entry which is preliminary data.</text>
</comment>
<accession>A0A939F7K5</accession>
<dbReference type="InterPro" id="IPR046540">
    <property type="entry name" value="DMFA2_C"/>
</dbReference>
<sequence>MDKKSRRTALGVFGVSTAALVGYTLRGGTKPAAAKHSPVYSAPGDRDAPKLLSSWGIAREGTHLTNDRKEGIHGYASATSVARGTAVDFHVSVDRAQNFTVAVHRIGGQRGSAVGPLTTSPPLHGRPHPIPKSQADTGLIACDWPSSWKLHIPQEWTSGLYLAVFTAEDGFRGCTPFVVRDTARRSDILVIVPFTTYQAYNIWPLNGRTGKSLYKGYESTGKLGGAPQRAVKVSFDRPYHHSGMPAWFELDASFAQWAENEGYDVTYASSVDLHEGRIDTSRYKSVVFPGHDEYWSKPMVDSIKKSDADGTHLAFFASNNIYWHIRFEASARGASSRVVTCYKDSNDPAADTTGPTIYWRTLSPGGRQAEQGVVGTQYNGIVKTPVPLVVRKGDHWLWAGTGLNEGDELPYLVGVEADGYDSKMPSPVGYRRTLLSQSPYIDKRPGKPPKVQATCLSENAQGVMRFAAGTFYWSLALSDRRLPRAQVRRATKNLLDRMVKSAQQ</sequence>
<name>A0A939F7K5_9ACTN</name>
<dbReference type="PROSITE" id="PS51318">
    <property type="entry name" value="TAT"/>
    <property type="match status" value="1"/>
</dbReference>
<dbReference type="EMBL" id="JAFLRJ010000138">
    <property type="protein sequence ID" value="MBO0513144.1"/>
    <property type="molecule type" value="Genomic_DNA"/>
</dbReference>